<feature type="non-terminal residue" evidence="2">
    <location>
        <position position="1"/>
    </location>
</feature>
<dbReference type="PANTHER" id="PTHR47027">
    <property type="entry name" value="REVERSE TRANSCRIPTASE DOMAIN-CONTAINING PROTEIN"/>
    <property type="match status" value="1"/>
</dbReference>
<feature type="compositionally biased region" description="Basic and acidic residues" evidence="1">
    <location>
        <begin position="158"/>
        <end position="174"/>
    </location>
</feature>
<feature type="region of interest" description="Disordered" evidence="1">
    <location>
        <begin position="158"/>
        <end position="183"/>
    </location>
</feature>
<evidence type="ECO:0000313" key="2">
    <source>
        <dbReference type="EMBL" id="JAF98759.1"/>
    </source>
</evidence>
<dbReference type="AlphaFoldDB" id="A0A0A9W1M5"/>
<dbReference type="PANTHER" id="PTHR47027:SF29">
    <property type="entry name" value="C2H2-TYPE DOMAIN-CONTAINING PROTEIN"/>
    <property type="match status" value="1"/>
</dbReference>
<proteinExistence type="predicted"/>
<evidence type="ECO:0000256" key="1">
    <source>
        <dbReference type="SAM" id="MobiDB-lite"/>
    </source>
</evidence>
<dbReference type="EMBL" id="GBHO01044844">
    <property type="protein sequence ID" value="JAF98759.1"/>
    <property type="molecule type" value="Transcribed_RNA"/>
</dbReference>
<name>A0A0A9W1M5_LYGHE</name>
<reference evidence="2" key="1">
    <citation type="journal article" date="2014" name="PLoS ONE">
        <title>Transcriptome-Based Identification of ABC Transporters in the Western Tarnished Plant Bug Lygus hesperus.</title>
        <authorList>
            <person name="Hull J.J."/>
            <person name="Chaney K."/>
            <person name="Geib S.M."/>
            <person name="Fabrick J.A."/>
            <person name="Brent C.S."/>
            <person name="Walsh D."/>
            <person name="Lavine L.C."/>
        </authorList>
    </citation>
    <scope>NUCLEOTIDE SEQUENCE</scope>
</reference>
<gene>
    <name evidence="2" type="primary">F52C9.6_9</name>
    <name evidence="2" type="ORF">CM83_102000</name>
</gene>
<accession>A0A0A9W1M5</accession>
<organism evidence="2">
    <name type="scientific">Lygus hesperus</name>
    <name type="common">Western plant bug</name>
    <dbReference type="NCBI Taxonomy" id="30085"/>
    <lineage>
        <taxon>Eukaryota</taxon>
        <taxon>Metazoa</taxon>
        <taxon>Ecdysozoa</taxon>
        <taxon>Arthropoda</taxon>
        <taxon>Hexapoda</taxon>
        <taxon>Insecta</taxon>
        <taxon>Pterygota</taxon>
        <taxon>Neoptera</taxon>
        <taxon>Paraneoptera</taxon>
        <taxon>Hemiptera</taxon>
        <taxon>Heteroptera</taxon>
        <taxon>Panheteroptera</taxon>
        <taxon>Cimicomorpha</taxon>
        <taxon>Miridae</taxon>
        <taxon>Mirini</taxon>
        <taxon>Lygus</taxon>
    </lineage>
</organism>
<sequence>ENRRNTGTLKVRIGGADLEFECVPCFTYLGSSLNGANSVSDEVAKRIMAGNRAFFANLRLFTSRLLTRGTKMRLYKTLVRPVVCYGSETWCLTATDANRLKIFERKVIRRICGGICDGGVWRIRTNAEIEVILENENIVNHIKAGRLRYAGHMRRMPEERTPRLAEEARMEGTRRRGRPRSRWGDEVNRDARRLGIRNWREAAEDRNRWREVVRQAKGHVGL</sequence>
<reference evidence="2" key="2">
    <citation type="submission" date="2014-07" db="EMBL/GenBank/DDBJ databases">
        <authorList>
            <person name="Hull J."/>
        </authorList>
    </citation>
    <scope>NUCLEOTIDE SEQUENCE</scope>
</reference>
<protein>
    <submittedName>
        <fullName evidence="2">Uncharacterized transposon-derived protein F52C9.6</fullName>
    </submittedName>
</protein>